<keyword evidence="4" id="KW-1185">Reference proteome</keyword>
<gene>
    <name evidence="3" type="ORF">INQ42_10645</name>
</gene>
<dbReference type="InterPro" id="IPR050834">
    <property type="entry name" value="Glycosyltransf_2"/>
</dbReference>
<evidence type="ECO:0000259" key="1">
    <source>
        <dbReference type="Pfam" id="PF00535"/>
    </source>
</evidence>
<evidence type="ECO:0000259" key="2">
    <source>
        <dbReference type="Pfam" id="PF13524"/>
    </source>
</evidence>
<protein>
    <submittedName>
        <fullName evidence="3">Glycosyltransferase</fullName>
    </submittedName>
</protein>
<dbReference type="SUPFAM" id="SSF53756">
    <property type="entry name" value="UDP-Glycosyltransferase/glycogen phosphorylase"/>
    <property type="match status" value="1"/>
</dbReference>
<dbReference type="InterPro" id="IPR029044">
    <property type="entry name" value="Nucleotide-diphossugar_trans"/>
</dbReference>
<sequence>MMLPLPDTVREIRDSGLFDEHWYLRRYPDVAMLGMDPAEHYLRFGAAMERSPGPGFDGAGYLAMYPDVERAGVIPLLHYLRHGRAEGRIPGFLPPPSTGIARARLVALAETRLRGAPKRHLPALGKTSQALFIGNIQTMYAASQEAIDHRLASIVMPTYNRKKQIVRAIESVQEQTHRNWELLIVDDGSTDGTPDAIRPYLRDPRIRLIGQPRRGVSAARNAALALARGDTVFYLDSDNRWTPDFLHSMLTYLHATGNPCGYSALAIEGDDGKISGYRGEPFSWSHCLQSNYVDLNVFCHDIKLYRDLGGFDESLRRMVDWDLILRYARDSKVAYAPFIGCYYTGSETDQSRISLSQPYAYRAIVQTKNRLNTGDPQVVANHLHLNFAIKIAAPSDKRDEWGDYHYAVSLAEALRSLGHSVTIDFRDQWYARHQHRDQVIIVLRGLQRYKPNPEHINILWNISHPDQVSYAEYESHDIVYVASPSYPSLLNQILGKPARTLLQCTDTRRFGFSGPAGDSLDGLLFVGNSRNHFRHTVRWATELEMPVKVHGTRWSQFIDARHIVSEHVPNTELAAHYASATAVLNDHWESMRNFGLISNRVFDVLACGGTLISDSMPSIQQLFGDAVLQVDSRDTLAQALATLESAPRSAADALRISRQVHQAHSFDARAATIWNDVLGQLGLPPRAHQQDPGTPEVAAPSAIPAAPKRKRAGLLLQRRAHGPSSSAYIRLIAPLTTDLAHADIDMVLLDGVEDGRLDNCDYCIVQRVAVEDIDDAVTLVERVRTLGCRLFVDNDDAFGALDKTHPEHEFYRERDAVLRYLMGQADQVWFSTEHLHSLYRDDARNGIVLPNNLDPRLWRDYRKPRWSRSGGPLQLLYMGTATHDADFAAILPALDALAELRPDSFQLTNIAAVRSPPQRSWLKNLPPPRNALSYPHFVRWLVAQGPFDVGLAPLADTGFNASKSDIKILDYCALGLISLVSDVPCYQHQREQQPFALRVANNPQAWLASLCDVMDDSATHRQLAAQAADHVWDQRNATHSAQALLATLGRTP</sequence>
<evidence type="ECO:0000313" key="3">
    <source>
        <dbReference type="EMBL" id="QOW21679.1"/>
    </source>
</evidence>
<dbReference type="PANTHER" id="PTHR43685">
    <property type="entry name" value="GLYCOSYLTRANSFERASE"/>
    <property type="match status" value="1"/>
</dbReference>
<dbReference type="Pfam" id="PF13524">
    <property type="entry name" value="Glyco_trans_1_2"/>
    <property type="match status" value="1"/>
</dbReference>
<dbReference type="Pfam" id="PF00535">
    <property type="entry name" value="Glycos_transf_2"/>
    <property type="match status" value="1"/>
</dbReference>
<dbReference type="PANTHER" id="PTHR43685:SF2">
    <property type="entry name" value="GLYCOSYLTRANSFERASE 2-LIKE DOMAIN-CONTAINING PROTEIN"/>
    <property type="match status" value="1"/>
</dbReference>
<dbReference type="InterPro" id="IPR055259">
    <property type="entry name" value="YkvP/CgeB_Glyco_trans-like"/>
</dbReference>
<name>A0A7S6ZUH9_9GAMM</name>
<reference evidence="3 4" key="1">
    <citation type="submission" date="2020-10" db="EMBL/GenBank/DDBJ databases">
        <title>complete genome sequencing of Lysobacter sp. H23M41.</title>
        <authorList>
            <person name="Bae J.-W."/>
            <person name="Lee S.-Y."/>
        </authorList>
    </citation>
    <scope>NUCLEOTIDE SEQUENCE [LARGE SCALE GENOMIC DNA]</scope>
    <source>
        <strain evidence="3 4">H23M41</strain>
    </source>
</reference>
<dbReference type="Proteomes" id="UP000593932">
    <property type="component" value="Chromosome"/>
</dbReference>
<dbReference type="Gene3D" id="3.90.550.10">
    <property type="entry name" value="Spore Coat Polysaccharide Biosynthesis Protein SpsA, Chain A"/>
    <property type="match status" value="1"/>
</dbReference>
<organism evidence="3 4">
    <name type="scientific">Novilysobacter avium</name>
    <dbReference type="NCBI Taxonomy" id="2781023"/>
    <lineage>
        <taxon>Bacteria</taxon>
        <taxon>Pseudomonadati</taxon>
        <taxon>Pseudomonadota</taxon>
        <taxon>Gammaproteobacteria</taxon>
        <taxon>Lysobacterales</taxon>
        <taxon>Lysobacteraceae</taxon>
        <taxon>Novilysobacter</taxon>
    </lineage>
</organism>
<dbReference type="SUPFAM" id="SSF53448">
    <property type="entry name" value="Nucleotide-diphospho-sugar transferases"/>
    <property type="match status" value="1"/>
</dbReference>
<dbReference type="InterPro" id="IPR001173">
    <property type="entry name" value="Glyco_trans_2-like"/>
</dbReference>
<accession>A0A7S6ZUH9</accession>
<feature type="domain" description="Spore protein YkvP/CgeB glycosyl transferase-like" evidence="2">
    <location>
        <begin position="535"/>
        <end position="673"/>
    </location>
</feature>
<proteinExistence type="predicted"/>
<evidence type="ECO:0000313" key="4">
    <source>
        <dbReference type="Proteomes" id="UP000593932"/>
    </source>
</evidence>
<feature type="domain" description="Glycosyltransferase 2-like" evidence="1">
    <location>
        <begin position="153"/>
        <end position="261"/>
    </location>
</feature>
<dbReference type="EMBL" id="CP063657">
    <property type="protein sequence ID" value="QOW21679.1"/>
    <property type="molecule type" value="Genomic_DNA"/>
</dbReference>